<accession>A0A2S1YHK6</accession>
<dbReference type="RefSeq" id="WP_109191095.1">
    <property type="nucleotide sequence ID" value="NZ_CP029255.1"/>
</dbReference>
<protein>
    <submittedName>
        <fullName evidence="1">Uncharacterized protein</fullName>
    </submittedName>
</protein>
<name>A0A2S1YHK6_9FLAO</name>
<proteinExistence type="predicted"/>
<dbReference type="AlphaFoldDB" id="A0A2S1YHK6"/>
<evidence type="ECO:0000313" key="2">
    <source>
        <dbReference type="Proteomes" id="UP000245250"/>
    </source>
</evidence>
<keyword evidence="2" id="KW-1185">Reference proteome</keyword>
<reference evidence="1 2" key="1">
    <citation type="submission" date="2018-05" db="EMBL/GenBank/DDBJ databases">
        <title>Genome sequencing of Flavobacterium sp. HYN0056.</title>
        <authorList>
            <person name="Yi H."/>
            <person name="Baek C."/>
        </authorList>
    </citation>
    <scope>NUCLEOTIDE SEQUENCE [LARGE SCALE GENOMIC DNA]</scope>
    <source>
        <strain evidence="1 2">HYN0056</strain>
    </source>
</reference>
<dbReference type="OrthoDB" id="1444189at2"/>
<dbReference type="KEGG" id="fcr:HYN56_04550"/>
<dbReference type="Gene3D" id="2.180.10.10">
    <property type="entry name" value="RHS repeat-associated core"/>
    <property type="match status" value="1"/>
</dbReference>
<sequence length="209" mass="24615">MTIKDPEAKQEEIIKYKYDSLNRITEVQLGISTVYNSYDKNNKLIKKKHIFKEYNYFNTQDSLVYSNQEIKIFSTGNNKYSLPKNYKLKLNSSGLVAEMQADKLTSVSNEYDSDDNLKTERSYKNGKCTKTNFEYDNKHSPFINITGNDPRTIPQKNNIIKETIYDCNSNDVKNIITYTYEYNNDGYPIQKKEKRDTKEIITTYQYIIK</sequence>
<dbReference type="Proteomes" id="UP000245250">
    <property type="component" value="Chromosome"/>
</dbReference>
<evidence type="ECO:0000313" key="1">
    <source>
        <dbReference type="EMBL" id="AWK03530.1"/>
    </source>
</evidence>
<gene>
    <name evidence="1" type="ORF">HYN56_04550</name>
</gene>
<organism evidence="1 2">
    <name type="scientific">Flavobacterium crocinum</name>
    <dbReference type="NCBI Taxonomy" id="2183896"/>
    <lineage>
        <taxon>Bacteria</taxon>
        <taxon>Pseudomonadati</taxon>
        <taxon>Bacteroidota</taxon>
        <taxon>Flavobacteriia</taxon>
        <taxon>Flavobacteriales</taxon>
        <taxon>Flavobacteriaceae</taxon>
        <taxon>Flavobacterium</taxon>
    </lineage>
</organism>
<dbReference type="EMBL" id="CP029255">
    <property type="protein sequence ID" value="AWK03530.1"/>
    <property type="molecule type" value="Genomic_DNA"/>
</dbReference>